<evidence type="ECO:0000313" key="2">
    <source>
        <dbReference type="EMBL" id="KNE94231.1"/>
    </source>
</evidence>
<accession>A0A0L0V4V6</accession>
<organism evidence="2 3">
    <name type="scientific">Puccinia striiformis f. sp. tritici PST-78</name>
    <dbReference type="NCBI Taxonomy" id="1165861"/>
    <lineage>
        <taxon>Eukaryota</taxon>
        <taxon>Fungi</taxon>
        <taxon>Dikarya</taxon>
        <taxon>Basidiomycota</taxon>
        <taxon>Pucciniomycotina</taxon>
        <taxon>Pucciniomycetes</taxon>
        <taxon>Pucciniales</taxon>
        <taxon>Pucciniaceae</taxon>
        <taxon>Puccinia</taxon>
    </lineage>
</organism>
<comment type="caution">
    <text evidence="2">The sequence shown here is derived from an EMBL/GenBank/DDBJ whole genome shotgun (WGS) entry which is preliminary data.</text>
</comment>
<dbReference type="Proteomes" id="UP000054564">
    <property type="component" value="Unassembled WGS sequence"/>
</dbReference>
<dbReference type="AlphaFoldDB" id="A0A0L0V4V6"/>
<sequence>MQGRALTASTNSNRPTFEVKRLRDVRFAFAADSPNVNRNGGVRSTFWVKRHPTSPHVTQTFAGGRRPFAGSVGQWELHNLRTFEINYNGRADSRAQTTSNDTATAPPDDMRARQRRLRDRSTVGVVRRHPGAKRHQGAL</sequence>
<keyword evidence="3" id="KW-1185">Reference proteome</keyword>
<proteinExistence type="predicted"/>
<feature type="compositionally biased region" description="Basic residues" evidence="1">
    <location>
        <begin position="126"/>
        <end position="139"/>
    </location>
</feature>
<dbReference type="EMBL" id="AJIL01000121">
    <property type="protein sequence ID" value="KNE94231.1"/>
    <property type="molecule type" value="Genomic_DNA"/>
</dbReference>
<feature type="compositionally biased region" description="Polar residues" evidence="1">
    <location>
        <begin position="94"/>
        <end position="103"/>
    </location>
</feature>
<evidence type="ECO:0000313" key="3">
    <source>
        <dbReference type="Proteomes" id="UP000054564"/>
    </source>
</evidence>
<evidence type="ECO:0000256" key="1">
    <source>
        <dbReference type="SAM" id="MobiDB-lite"/>
    </source>
</evidence>
<feature type="region of interest" description="Disordered" evidence="1">
    <location>
        <begin position="89"/>
        <end position="139"/>
    </location>
</feature>
<protein>
    <submittedName>
        <fullName evidence="2">Uncharacterized protein</fullName>
    </submittedName>
</protein>
<name>A0A0L0V4V6_9BASI</name>
<gene>
    <name evidence="2" type="ORF">PSTG_12459</name>
</gene>
<reference evidence="3" key="1">
    <citation type="submission" date="2014-03" db="EMBL/GenBank/DDBJ databases">
        <title>The Genome Sequence of Puccinia striiformis f. sp. tritici PST-78.</title>
        <authorList>
            <consortium name="The Broad Institute Genome Sequencing Platform"/>
            <person name="Cuomo C."/>
            <person name="Hulbert S."/>
            <person name="Chen X."/>
            <person name="Walker B."/>
            <person name="Young S.K."/>
            <person name="Zeng Q."/>
            <person name="Gargeya S."/>
            <person name="Fitzgerald M."/>
            <person name="Haas B."/>
            <person name="Abouelleil A."/>
            <person name="Alvarado L."/>
            <person name="Arachchi H.M."/>
            <person name="Berlin A.M."/>
            <person name="Chapman S.B."/>
            <person name="Goldberg J."/>
            <person name="Griggs A."/>
            <person name="Gujja S."/>
            <person name="Hansen M."/>
            <person name="Howarth C."/>
            <person name="Imamovic A."/>
            <person name="Larimer J."/>
            <person name="McCowan C."/>
            <person name="Montmayeur A."/>
            <person name="Murphy C."/>
            <person name="Neiman D."/>
            <person name="Pearson M."/>
            <person name="Priest M."/>
            <person name="Roberts A."/>
            <person name="Saif S."/>
            <person name="Shea T."/>
            <person name="Sisk P."/>
            <person name="Sykes S."/>
            <person name="Wortman J."/>
            <person name="Nusbaum C."/>
            <person name="Birren B."/>
        </authorList>
    </citation>
    <scope>NUCLEOTIDE SEQUENCE [LARGE SCALE GENOMIC DNA]</scope>
    <source>
        <strain evidence="3">race PST-78</strain>
    </source>
</reference>